<keyword evidence="1" id="KW-0805">Transcription regulation</keyword>
<evidence type="ECO:0000256" key="3">
    <source>
        <dbReference type="ARBA" id="ARBA00023163"/>
    </source>
</evidence>
<dbReference type="Pfam" id="PF01638">
    <property type="entry name" value="HxlR"/>
    <property type="match status" value="1"/>
</dbReference>
<evidence type="ECO:0000313" key="6">
    <source>
        <dbReference type="Proteomes" id="UP001519307"/>
    </source>
</evidence>
<dbReference type="GO" id="GO:0003677">
    <property type="term" value="F:DNA binding"/>
    <property type="evidence" value="ECO:0007669"/>
    <property type="project" value="UniProtKB-KW"/>
</dbReference>
<evidence type="ECO:0000313" key="5">
    <source>
        <dbReference type="EMBL" id="MBP2034028.1"/>
    </source>
</evidence>
<dbReference type="CDD" id="cd00090">
    <property type="entry name" value="HTH_ARSR"/>
    <property type="match status" value="1"/>
</dbReference>
<dbReference type="PROSITE" id="PS51118">
    <property type="entry name" value="HTH_HXLR"/>
    <property type="match status" value="1"/>
</dbReference>
<dbReference type="InterPro" id="IPR002577">
    <property type="entry name" value="HTH_HxlR"/>
</dbReference>
<name>A0ABS4KVJ8_9CLOT</name>
<evidence type="ECO:0000256" key="2">
    <source>
        <dbReference type="ARBA" id="ARBA00023125"/>
    </source>
</evidence>
<keyword evidence="3" id="KW-0804">Transcription</keyword>
<keyword evidence="2 5" id="KW-0238">DNA-binding</keyword>
<protein>
    <submittedName>
        <fullName evidence="5">DNA-binding HxlR family transcriptional regulator</fullName>
    </submittedName>
</protein>
<dbReference type="Proteomes" id="UP001519307">
    <property type="component" value="Unassembled WGS sequence"/>
</dbReference>
<proteinExistence type="predicted"/>
<dbReference type="EMBL" id="JAGGLM010000029">
    <property type="protein sequence ID" value="MBP2034028.1"/>
    <property type="molecule type" value="Genomic_DNA"/>
</dbReference>
<organism evidence="5 6">
    <name type="scientific">Clostridium algifaecis</name>
    <dbReference type="NCBI Taxonomy" id="1472040"/>
    <lineage>
        <taxon>Bacteria</taxon>
        <taxon>Bacillati</taxon>
        <taxon>Bacillota</taxon>
        <taxon>Clostridia</taxon>
        <taxon>Eubacteriales</taxon>
        <taxon>Clostridiaceae</taxon>
        <taxon>Clostridium</taxon>
    </lineage>
</organism>
<dbReference type="RefSeq" id="WP_209703264.1">
    <property type="nucleotide sequence ID" value="NZ_JAGGLM010000029.1"/>
</dbReference>
<feature type="domain" description="HTH hxlR-type" evidence="4">
    <location>
        <begin position="11"/>
        <end position="109"/>
    </location>
</feature>
<dbReference type="PANTHER" id="PTHR33204">
    <property type="entry name" value="TRANSCRIPTIONAL REGULATOR, MARR FAMILY"/>
    <property type="match status" value="1"/>
</dbReference>
<dbReference type="InterPro" id="IPR036388">
    <property type="entry name" value="WH-like_DNA-bd_sf"/>
</dbReference>
<keyword evidence="6" id="KW-1185">Reference proteome</keyword>
<gene>
    <name evidence="5" type="ORF">J2Z42_002747</name>
</gene>
<evidence type="ECO:0000259" key="4">
    <source>
        <dbReference type="PROSITE" id="PS51118"/>
    </source>
</evidence>
<dbReference type="Gene3D" id="1.10.10.10">
    <property type="entry name" value="Winged helix-like DNA-binding domain superfamily/Winged helix DNA-binding domain"/>
    <property type="match status" value="1"/>
</dbReference>
<dbReference type="InterPro" id="IPR036390">
    <property type="entry name" value="WH_DNA-bd_sf"/>
</dbReference>
<comment type="caution">
    <text evidence="5">The sequence shown here is derived from an EMBL/GenBank/DDBJ whole genome shotgun (WGS) entry which is preliminary data.</text>
</comment>
<dbReference type="InterPro" id="IPR011991">
    <property type="entry name" value="ArsR-like_HTH"/>
</dbReference>
<sequence length="115" mass="13612">MINYNDKKYVCLLDLGFEIIRGKWKAVILCHINDEPKRFLELQRITCGVSQKVLNEQLRELEEEGLINKVIYPEVPPRVEYNLTDKGKELVPAIKIIEEWSKKHYGHYEQLNNLD</sequence>
<dbReference type="PANTHER" id="PTHR33204:SF29">
    <property type="entry name" value="TRANSCRIPTIONAL REGULATOR"/>
    <property type="match status" value="1"/>
</dbReference>
<evidence type="ECO:0000256" key="1">
    <source>
        <dbReference type="ARBA" id="ARBA00023015"/>
    </source>
</evidence>
<dbReference type="SUPFAM" id="SSF46785">
    <property type="entry name" value="Winged helix' DNA-binding domain"/>
    <property type="match status" value="1"/>
</dbReference>
<accession>A0ABS4KVJ8</accession>
<reference evidence="5 6" key="1">
    <citation type="submission" date="2021-03" db="EMBL/GenBank/DDBJ databases">
        <title>Genomic Encyclopedia of Type Strains, Phase IV (KMG-IV): sequencing the most valuable type-strain genomes for metagenomic binning, comparative biology and taxonomic classification.</title>
        <authorList>
            <person name="Goeker M."/>
        </authorList>
    </citation>
    <scope>NUCLEOTIDE SEQUENCE [LARGE SCALE GENOMIC DNA]</scope>
    <source>
        <strain evidence="5 6">DSM 28783</strain>
    </source>
</reference>